<dbReference type="PANTHER" id="PTHR36504">
    <property type="entry name" value="LIPOPOLYSACCHARIDE EXPORT SYSTEM PROTEIN LPTA"/>
    <property type="match status" value="1"/>
</dbReference>
<evidence type="ECO:0000256" key="2">
    <source>
        <dbReference type="ARBA" id="ARBA00022729"/>
    </source>
</evidence>
<dbReference type="GO" id="GO:0030288">
    <property type="term" value="C:outer membrane-bounded periplasmic space"/>
    <property type="evidence" value="ECO:0007669"/>
    <property type="project" value="TreeGrafter"/>
</dbReference>
<dbReference type="Pfam" id="PF03968">
    <property type="entry name" value="LptD_N"/>
    <property type="match status" value="1"/>
</dbReference>
<evidence type="ECO:0000256" key="3">
    <source>
        <dbReference type="ARBA" id="ARBA00022764"/>
    </source>
</evidence>
<accession>A0A1M6QIL7</accession>
<name>A0A1M6QIL7_9RHOB</name>
<dbReference type="InterPro" id="IPR005653">
    <property type="entry name" value="OstA-like_N"/>
</dbReference>
<dbReference type="Gene3D" id="2.60.450.10">
    <property type="entry name" value="Lipopolysaccharide (LPS) transport protein A like domain"/>
    <property type="match status" value="1"/>
</dbReference>
<evidence type="ECO:0000256" key="4">
    <source>
        <dbReference type="SAM" id="SignalP"/>
    </source>
</evidence>
<sequence length="166" mass="17961">MRFYVSLFRITALIGVLMFAFAAHAQQFEVAFGGLQQDTEQPVEITSDSLSLNQNDGTALFKGNVLIIQGSMRISAPEVLVIYNQETSGIDRLEATGRVLLVKEKDAAEADRADYNISAGTVVMTGDVLLTQGPNTLNSNKMTVDLNTGSAEMEGRVKTILKTGDE</sequence>
<feature type="domain" description="Organic solvent tolerance-like N-terminal" evidence="5">
    <location>
        <begin position="44"/>
        <end position="149"/>
    </location>
</feature>
<dbReference type="GO" id="GO:0009279">
    <property type="term" value="C:cell outer membrane"/>
    <property type="evidence" value="ECO:0007669"/>
    <property type="project" value="TreeGrafter"/>
</dbReference>
<feature type="chain" id="PRO_5011957682" evidence="4">
    <location>
        <begin position="26"/>
        <end position="166"/>
    </location>
</feature>
<organism evidence="6 7">
    <name type="scientific">Shimia gijangensis</name>
    <dbReference type="NCBI Taxonomy" id="1470563"/>
    <lineage>
        <taxon>Bacteria</taxon>
        <taxon>Pseudomonadati</taxon>
        <taxon>Pseudomonadota</taxon>
        <taxon>Alphaproteobacteria</taxon>
        <taxon>Rhodobacterales</taxon>
        <taxon>Roseobacteraceae</taxon>
    </lineage>
</organism>
<protein>
    <submittedName>
        <fullName evidence="6">Lipopolysaccharide export system protein LptA</fullName>
    </submittedName>
</protein>
<dbReference type="AlphaFoldDB" id="A0A1M6QIL7"/>
<reference evidence="7" key="1">
    <citation type="submission" date="2016-11" db="EMBL/GenBank/DDBJ databases">
        <authorList>
            <person name="Varghese N."/>
            <person name="Submissions S."/>
        </authorList>
    </citation>
    <scope>NUCLEOTIDE SEQUENCE [LARGE SCALE GENOMIC DNA]</scope>
    <source>
        <strain evidence="7">DSM 100564</strain>
    </source>
</reference>
<dbReference type="InterPro" id="IPR052037">
    <property type="entry name" value="LPS_export_LptA"/>
</dbReference>
<keyword evidence="3" id="KW-0574">Periplasm</keyword>
<dbReference type="PANTHER" id="PTHR36504:SF1">
    <property type="entry name" value="LIPOPOLYSACCHARIDE EXPORT SYSTEM PROTEIN LPTA"/>
    <property type="match status" value="1"/>
</dbReference>
<dbReference type="GO" id="GO:0001530">
    <property type="term" value="F:lipopolysaccharide binding"/>
    <property type="evidence" value="ECO:0007669"/>
    <property type="project" value="InterPro"/>
</dbReference>
<dbReference type="NCBIfam" id="TIGR03002">
    <property type="entry name" value="outer_YhbN_LptA"/>
    <property type="match status" value="1"/>
</dbReference>
<evidence type="ECO:0000256" key="1">
    <source>
        <dbReference type="ARBA" id="ARBA00022448"/>
    </source>
</evidence>
<dbReference type="InterPro" id="IPR014340">
    <property type="entry name" value="LptA"/>
</dbReference>
<feature type="signal peptide" evidence="4">
    <location>
        <begin position="1"/>
        <end position="25"/>
    </location>
</feature>
<dbReference type="GO" id="GO:0015920">
    <property type="term" value="P:lipopolysaccharide transport"/>
    <property type="evidence" value="ECO:0007669"/>
    <property type="project" value="InterPro"/>
</dbReference>
<evidence type="ECO:0000259" key="5">
    <source>
        <dbReference type="Pfam" id="PF03968"/>
    </source>
</evidence>
<evidence type="ECO:0000313" key="6">
    <source>
        <dbReference type="EMBL" id="SHK20119.1"/>
    </source>
</evidence>
<proteinExistence type="predicted"/>
<gene>
    <name evidence="6" type="ORF">SAMN05444000_12210</name>
</gene>
<keyword evidence="7" id="KW-1185">Reference proteome</keyword>
<dbReference type="Proteomes" id="UP000183982">
    <property type="component" value="Unassembled WGS sequence"/>
</dbReference>
<keyword evidence="1" id="KW-0813">Transport</keyword>
<dbReference type="EMBL" id="FQZQ01000022">
    <property type="protein sequence ID" value="SHK20119.1"/>
    <property type="molecule type" value="Genomic_DNA"/>
</dbReference>
<evidence type="ECO:0000313" key="7">
    <source>
        <dbReference type="Proteomes" id="UP000183982"/>
    </source>
</evidence>
<keyword evidence="2 4" id="KW-0732">Signal</keyword>
<dbReference type="GO" id="GO:0017089">
    <property type="term" value="F:glycolipid transfer activity"/>
    <property type="evidence" value="ECO:0007669"/>
    <property type="project" value="TreeGrafter"/>
</dbReference>
<dbReference type="STRING" id="1470563.SAMN05444000_12210"/>